<dbReference type="PROSITE" id="PS51698">
    <property type="entry name" value="U_BOX"/>
    <property type="match status" value="1"/>
</dbReference>
<keyword evidence="5" id="KW-0833">Ubl conjugation pathway</keyword>
<dbReference type="GO" id="GO:0045862">
    <property type="term" value="P:positive regulation of proteolysis"/>
    <property type="evidence" value="ECO:0007669"/>
    <property type="project" value="TreeGrafter"/>
</dbReference>
<evidence type="ECO:0000256" key="5">
    <source>
        <dbReference type="ARBA" id="ARBA00022786"/>
    </source>
</evidence>
<dbReference type="GeneID" id="30997999"/>
<dbReference type="AlphaFoldDB" id="A0A1E4RMY5"/>
<gene>
    <name evidence="7" type="ORF">HYPBUDRAFT_4720</name>
</gene>
<dbReference type="PANTHER" id="PTHR46803">
    <property type="entry name" value="E3 UBIQUITIN-PROTEIN LIGASE CHIP"/>
    <property type="match status" value="1"/>
</dbReference>
<dbReference type="RefSeq" id="XP_020077697.1">
    <property type="nucleotide sequence ID" value="XM_020223450.1"/>
</dbReference>
<dbReference type="EMBL" id="KV454539">
    <property type="protein sequence ID" value="ODV68630.1"/>
    <property type="molecule type" value="Genomic_DNA"/>
</dbReference>
<dbReference type="InterPro" id="IPR011990">
    <property type="entry name" value="TPR-like_helical_dom_sf"/>
</dbReference>
<evidence type="ECO:0000256" key="2">
    <source>
        <dbReference type="ARBA" id="ARBA00012483"/>
    </source>
</evidence>
<organism evidence="7 8">
    <name type="scientific">Hyphopichia burtonii NRRL Y-1933</name>
    <dbReference type="NCBI Taxonomy" id="984485"/>
    <lineage>
        <taxon>Eukaryota</taxon>
        <taxon>Fungi</taxon>
        <taxon>Dikarya</taxon>
        <taxon>Ascomycota</taxon>
        <taxon>Saccharomycotina</taxon>
        <taxon>Pichiomycetes</taxon>
        <taxon>Debaryomycetaceae</taxon>
        <taxon>Hyphopichia</taxon>
    </lineage>
</organism>
<evidence type="ECO:0000313" key="8">
    <source>
        <dbReference type="Proteomes" id="UP000095085"/>
    </source>
</evidence>
<feature type="domain" description="U-box" evidence="6">
    <location>
        <begin position="222"/>
        <end position="295"/>
    </location>
</feature>
<dbReference type="Gene3D" id="3.30.40.10">
    <property type="entry name" value="Zinc/RING finger domain, C3HC4 (zinc finger)"/>
    <property type="match status" value="1"/>
</dbReference>
<evidence type="ECO:0000313" key="7">
    <source>
        <dbReference type="EMBL" id="ODV68630.1"/>
    </source>
</evidence>
<dbReference type="GO" id="GO:0043161">
    <property type="term" value="P:proteasome-mediated ubiquitin-dependent protein catabolic process"/>
    <property type="evidence" value="ECO:0007669"/>
    <property type="project" value="TreeGrafter"/>
</dbReference>
<dbReference type="GO" id="GO:0005737">
    <property type="term" value="C:cytoplasm"/>
    <property type="evidence" value="ECO:0007669"/>
    <property type="project" value="TreeGrafter"/>
</dbReference>
<dbReference type="GO" id="GO:0051087">
    <property type="term" value="F:protein-folding chaperone binding"/>
    <property type="evidence" value="ECO:0007669"/>
    <property type="project" value="TreeGrafter"/>
</dbReference>
<dbReference type="SMART" id="SM00504">
    <property type="entry name" value="Ubox"/>
    <property type="match status" value="1"/>
</dbReference>
<sequence length="295" mass="34240">MSFVEKGIESFKEGDYVKAINFYSLALKNSNKPSSILYSTRAKASYYSYSSGGTDPESIGAVKWKKILSDLESALKIDHENLDALYLQALEKVYGDQTPETGLKSLYKVYEKSINYLGRYQKAYILPRDIYLSILEVKHKIVDKRLKDSVLSCHGLFQRLVQYVEHDYHKQLDEYDLKKLDKKSFDYATTNLSLKYNKDIKDLVAVFENNHNHALIKPPIDDHPDHLCDPISFTLFMDPVITPSGQSYEKSWLWNHLEKSQTDPFTRERLTKKQCYPNLCLKSCVEEYIESNRIS</sequence>
<keyword evidence="4" id="KW-0677">Repeat</keyword>
<dbReference type="OrthoDB" id="629492at2759"/>
<comment type="catalytic activity">
    <reaction evidence="1">
        <text>S-ubiquitinyl-[E2 ubiquitin-conjugating enzyme]-L-cysteine + [acceptor protein]-L-lysine = [E2 ubiquitin-conjugating enzyme]-L-cysteine + N(6)-ubiquitinyl-[acceptor protein]-L-lysine.</text>
        <dbReference type="EC" id="2.3.2.27"/>
    </reaction>
</comment>
<dbReference type="GO" id="GO:0071218">
    <property type="term" value="P:cellular response to misfolded protein"/>
    <property type="evidence" value="ECO:0007669"/>
    <property type="project" value="TreeGrafter"/>
</dbReference>
<protein>
    <recommendedName>
        <fullName evidence="2">RING-type E3 ubiquitin transferase</fullName>
        <ecNumber evidence="2">2.3.2.27</ecNumber>
    </recommendedName>
</protein>
<evidence type="ECO:0000259" key="6">
    <source>
        <dbReference type="PROSITE" id="PS51698"/>
    </source>
</evidence>
<dbReference type="SUPFAM" id="SSF48452">
    <property type="entry name" value="TPR-like"/>
    <property type="match status" value="1"/>
</dbReference>
<dbReference type="Proteomes" id="UP000095085">
    <property type="component" value="Unassembled WGS sequence"/>
</dbReference>
<keyword evidence="8" id="KW-1185">Reference proteome</keyword>
<keyword evidence="3" id="KW-0808">Transferase</keyword>
<dbReference type="GO" id="GO:0061630">
    <property type="term" value="F:ubiquitin protein ligase activity"/>
    <property type="evidence" value="ECO:0007669"/>
    <property type="project" value="UniProtKB-EC"/>
</dbReference>
<reference evidence="8" key="1">
    <citation type="submission" date="2016-05" db="EMBL/GenBank/DDBJ databases">
        <title>Comparative genomics of biotechnologically important yeasts.</title>
        <authorList>
            <consortium name="DOE Joint Genome Institute"/>
            <person name="Riley R."/>
            <person name="Haridas S."/>
            <person name="Wolfe K.H."/>
            <person name="Lopes M.R."/>
            <person name="Hittinger C.T."/>
            <person name="Goker M."/>
            <person name="Salamov A."/>
            <person name="Wisecaver J."/>
            <person name="Long T.M."/>
            <person name="Aerts A.L."/>
            <person name="Barry K."/>
            <person name="Choi C."/>
            <person name="Clum A."/>
            <person name="Coughlan A.Y."/>
            <person name="Deshpande S."/>
            <person name="Douglass A.P."/>
            <person name="Hanson S.J."/>
            <person name="Klenk H.-P."/>
            <person name="Labutti K."/>
            <person name="Lapidus A."/>
            <person name="Lindquist E."/>
            <person name="Lipzen A."/>
            <person name="Meier-Kolthoff J.P."/>
            <person name="Ohm R.A."/>
            <person name="Otillar R.P."/>
            <person name="Pangilinan J."/>
            <person name="Peng Y."/>
            <person name="Rokas A."/>
            <person name="Rosa C.A."/>
            <person name="Scheuner C."/>
            <person name="Sibirny A.A."/>
            <person name="Slot J.C."/>
            <person name="Stielow J.B."/>
            <person name="Sun H."/>
            <person name="Kurtzman C.P."/>
            <person name="Blackwell M."/>
            <person name="Grigoriev I.V."/>
            <person name="Jeffries T.W."/>
        </authorList>
    </citation>
    <scope>NUCLEOTIDE SEQUENCE [LARGE SCALE GENOMIC DNA]</scope>
    <source>
        <strain evidence="8">NRRL Y-1933</strain>
    </source>
</reference>
<name>A0A1E4RMY5_9ASCO</name>
<dbReference type="GO" id="GO:0000209">
    <property type="term" value="P:protein polyubiquitination"/>
    <property type="evidence" value="ECO:0007669"/>
    <property type="project" value="TreeGrafter"/>
</dbReference>
<dbReference type="InterPro" id="IPR013083">
    <property type="entry name" value="Znf_RING/FYVE/PHD"/>
</dbReference>
<evidence type="ECO:0000256" key="1">
    <source>
        <dbReference type="ARBA" id="ARBA00000900"/>
    </source>
</evidence>
<dbReference type="GO" id="GO:0006515">
    <property type="term" value="P:protein quality control for misfolded or incompletely synthesized proteins"/>
    <property type="evidence" value="ECO:0007669"/>
    <property type="project" value="TreeGrafter"/>
</dbReference>
<dbReference type="PANTHER" id="PTHR46803:SF2">
    <property type="entry name" value="E3 UBIQUITIN-PROTEIN LIGASE CHIP"/>
    <property type="match status" value="1"/>
</dbReference>
<dbReference type="STRING" id="984485.A0A1E4RMY5"/>
<dbReference type="EC" id="2.3.2.27" evidence="2"/>
<evidence type="ECO:0000256" key="3">
    <source>
        <dbReference type="ARBA" id="ARBA00022679"/>
    </source>
</evidence>
<dbReference type="Gene3D" id="1.25.40.10">
    <property type="entry name" value="Tetratricopeptide repeat domain"/>
    <property type="match status" value="1"/>
</dbReference>
<proteinExistence type="predicted"/>
<dbReference type="SUPFAM" id="SSF57850">
    <property type="entry name" value="RING/U-box"/>
    <property type="match status" value="1"/>
</dbReference>
<dbReference type="Pfam" id="PF04564">
    <property type="entry name" value="U-box"/>
    <property type="match status" value="1"/>
</dbReference>
<evidence type="ECO:0000256" key="4">
    <source>
        <dbReference type="ARBA" id="ARBA00022737"/>
    </source>
</evidence>
<accession>A0A1E4RMY5</accession>
<dbReference type="InterPro" id="IPR003613">
    <property type="entry name" value="Ubox_domain"/>
</dbReference>